<organism evidence="2 3">
    <name type="scientific">Manganibacter manganicus</name>
    <dbReference type="NCBI Taxonomy" id="1873176"/>
    <lineage>
        <taxon>Bacteria</taxon>
        <taxon>Pseudomonadati</taxon>
        <taxon>Pseudomonadota</taxon>
        <taxon>Alphaproteobacteria</taxon>
        <taxon>Hyphomicrobiales</taxon>
        <taxon>Phyllobacteriaceae</taxon>
        <taxon>Manganibacter</taxon>
    </lineage>
</organism>
<proteinExistence type="predicted"/>
<dbReference type="InterPro" id="IPR027417">
    <property type="entry name" value="P-loop_NTPase"/>
</dbReference>
<sequence>MTLRFRHLRLRAVTTDGAYGADIPFVSGLTVLWADNTKGKSTCMQGMLYALGLERMLSPRREIPLPHAMTTYLNTDEEKRVEVIESSVSLEIANGDNQVITVSRAVKASTDTRLVTVDFGPALSEGRTDLKRQNFFVLDPGAAQREDGFHHFLEGYLGWRLPQVRRYDAPETKLYLETVFPLFWVEQKFGWTAIPAAIPTYMRIREVHKRAVEFIMDLDVYKLEVQRERLAERIAANAKEWSVIRQELERFLARGGGRVAALSESPLADPAALSSAHVQLAEAKEWVPLSTVVSQLRASVADLAAKAVPAVEEQSEEVAQKLQQLTQQVDELNVERIRLHALQQLKLADMQSLQRRIDALEDDLLKNLDVQRLQRYSGVTAALTPDRCPTCEQALVDTLLSQEAISAVMPVSDNIEYIRSQKKMFEDILVREQADESERRDQLSAVGRKLVDYYAQIRLLRSELVAPGSNPSASIIEERIRGEARMRDLEALQAIFDDAMDRLRALQDVYAALLKERAEIPAEKLSQRDRDKLARLTALVQSQARDFGFSTFSPFELSISEDSYRPEKEGFEIGFETSASDAIRLKWAYQLSLLELANEKPTNHPGMLLFDEPRQQSSSRPSFQNLLSRAAGARKRDQQVIFSTSEDLETLKGITANIECKEVIFPGYILQKLGSWQGD</sequence>
<keyword evidence="3" id="KW-1185">Reference proteome</keyword>
<name>A0A1V8RQA5_9HYPH</name>
<feature type="coiled-coil region" evidence="1">
    <location>
        <begin position="308"/>
        <end position="370"/>
    </location>
</feature>
<dbReference type="RefSeq" id="WP_080919787.1">
    <property type="nucleotide sequence ID" value="NZ_MDET01000016.1"/>
</dbReference>
<keyword evidence="1" id="KW-0175">Coiled coil</keyword>
<reference evidence="2 3" key="1">
    <citation type="journal article" date="2016" name="Int. J. Syst. Evol. Microbiol.">
        <title>Pseudaminobacter manganicus sp. nov., isolated from sludge of a manganese mine.</title>
        <authorList>
            <person name="Li J."/>
            <person name="Huang J."/>
            <person name="Liao S."/>
            <person name="Wang G."/>
        </authorList>
    </citation>
    <scope>NUCLEOTIDE SEQUENCE [LARGE SCALE GENOMIC DNA]</scope>
    <source>
        <strain evidence="2 3">JH-7</strain>
    </source>
</reference>
<dbReference type="OrthoDB" id="9764467at2"/>
<evidence type="ECO:0008006" key="4">
    <source>
        <dbReference type="Google" id="ProtNLM"/>
    </source>
</evidence>
<protein>
    <recommendedName>
        <fullName evidence="4">Rad50/SbcC-type AAA domain-containing protein</fullName>
    </recommendedName>
</protein>
<dbReference type="STRING" id="1873176.BFN67_18240"/>
<dbReference type="AlphaFoldDB" id="A0A1V8RQA5"/>
<evidence type="ECO:0000256" key="1">
    <source>
        <dbReference type="SAM" id="Coils"/>
    </source>
</evidence>
<accession>A0A1V8RQA5</accession>
<dbReference type="EMBL" id="MDET01000016">
    <property type="protein sequence ID" value="OQM75380.1"/>
    <property type="molecule type" value="Genomic_DNA"/>
</dbReference>
<feature type="coiled-coil region" evidence="1">
    <location>
        <begin position="489"/>
        <end position="516"/>
    </location>
</feature>
<dbReference type="SUPFAM" id="SSF52540">
    <property type="entry name" value="P-loop containing nucleoside triphosphate hydrolases"/>
    <property type="match status" value="1"/>
</dbReference>
<comment type="caution">
    <text evidence="2">The sequence shown here is derived from an EMBL/GenBank/DDBJ whole genome shotgun (WGS) entry which is preliminary data.</text>
</comment>
<dbReference type="Proteomes" id="UP000191905">
    <property type="component" value="Unassembled WGS sequence"/>
</dbReference>
<dbReference type="Gene3D" id="3.40.50.300">
    <property type="entry name" value="P-loop containing nucleotide triphosphate hydrolases"/>
    <property type="match status" value="1"/>
</dbReference>
<evidence type="ECO:0000313" key="3">
    <source>
        <dbReference type="Proteomes" id="UP000191905"/>
    </source>
</evidence>
<gene>
    <name evidence="2" type="ORF">BFN67_18240</name>
</gene>
<evidence type="ECO:0000313" key="2">
    <source>
        <dbReference type="EMBL" id="OQM75380.1"/>
    </source>
</evidence>